<protein>
    <submittedName>
        <fullName evidence="1">Uncharacterized protein</fullName>
    </submittedName>
</protein>
<reference evidence="1" key="4">
    <citation type="submission" date="2023-08" db="EMBL/GenBank/DDBJ databases">
        <authorList>
            <person name="Sun Q."/>
            <person name="Zhou Y."/>
        </authorList>
    </citation>
    <scope>NUCLEOTIDE SEQUENCE</scope>
    <source>
        <strain evidence="2">CGMCC 1.8884</strain>
        <strain evidence="1">CGMCC 1.8885</strain>
    </source>
</reference>
<dbReference type="EMBL" id="BMMA01000022">
    <property type="protein sequence ID" value="GGI87051.1"/>
    <property type="molecule type" value="Genomic_DNA"/>
</dbReference>
<dbReference type="EMBL" id="BMLZ01000018">
    <property type="protein sequence ID" value="GGP29961.1"/>
    <property type="molecule type" value="Genomic_DNA"/>
</dbReference>
<accession>A0AAV4K5G8</accession>
<dbReference type="AlphaFoldDB" id="A0AAV4K5G8"/>
<reference evidence="1" key="2">
    <citation type="journal article" date="2014" name="Int. J. Syst. Evol. Microbiol.">
        <title>Complete genome sequence of Corynebacterium casei LMG S-19264T (=DSM 44701T), isolated from a smear-ripened cheese.</title>
        <authorList>
            <consortium name="US DOE Joint Genome Institute (JGI-PGF)"/>
            <person name="Walter F."/>
            <person name="Albersmeier A."/>
            <person name="Kalinowski J."/>
            <person name="Ruckert C."/>
        </authorList>
    </citation>
    <scope>NUCLEOTIDE SEQUENCE</scope>
    <source>
        <strain evidence="1">CGMCC 1.8885</strain>
    </source>
</reference>
<dbReference type="Proteomes" id="UP000652720">
    <property type="component" value="Unassembled WGS sequence"/>
</dbReference>
<dbReference type="Proteomes" id="UP000630135">
    <property type="component" value="Unassembled WGS sequence"/>
</dbReference>
<evidence type="ECO:0000313" key="2">
    <source>
        <dbReference type="EMBL" id="GGP29961.1"/>
    </source>
</evidence>
<sequence length="201" mass="22362">MEEEKMSEKVEMAARPGDSIYNLAKKAVEMANERQEIVWFDFNGEQIHAAPGDEAQALIDAWEDRQDLARRKYRASPAYVKAQTERAQEARANQAEVNQLLLELDAALAGGLHATLLWLARFAGPADRVDVLIPHARLAAKLSRIAPAQTNVGREDLDQPGNERDAALWVIGQIVACLEREMSPHPILGEFAKKYAARINP</sequence>
<reference evidence="3" key="3">
    <citation type="journal article" date="2019" name="Int. J. Syst. Evol. Microbiol.">
        <title>The Global Catalogue of Microorganisms (GCM) 10K type strain sequencing project: providing services to taxonomists for standard genome sequencing and annotation.</title>
        <authorList>
            <consortium name="The Broad Institute Genomics Platform"/>
            <consortium name="The Broad Institute Genome Sequencing Center for Infectious Disease"/>
            <person name="Wu L."/>
            <person name="Ma J."/>
        </authorList>
    </citation>
    <scope>NUCLEOTIDE SEQUENCE [LARGE SCALE GENOMIC DNA]</scope>
    <source>
        <strain evidence="3">CGMCC 1.8884</strain>
    </source>
</reference>
<comment type="caution">
    <text evidence="1">The sequence shown here is derived from an EMBL/GenBank/DDBJ whole genome shotgun (WGS) entry which is preliminary data.</text>
</comment>
<organism evidence="1 4">
    <name type="scientific">Deinococcus wulumuqiensis</name>
    <dbReference type="NCBI Taxonomy" id="980427"/>
    <lineage>
        <taxon>Bacteria</taxon>
        <taxon>Thermotogati</taxon>
        <taxon>Deinococcota</taxon>
        <taxon>Deinococci</taxon>
        <taxon>Deinococcales</taxon>
        <taxon>Deinococcaceae</taxon>
        <taxon>Deinococcus</taxon>
    </lineage>
</organism>
<gene>
    <name evidence="2" type="ORF">GCM10008021_16120</name>
    <name evidence="1" type="ORF">GCM10010914_21880</name>
</gene>
<reference evidence="2" key="1">
    <citation type="journal article" date="2014" name="Int. J. Syst. Evol. Microbiol.">
        <title>Complete genome of a new Firmicutes species belonging to the dominant human colonic microbiota ('Ruminococcus bicirculans') reveals two chromosomes and a selective capacity to utilize plant glucans.</title>
        <authorList>
            <consortium name="NISC Comparative Sequencing Program"/>
            <person name="Wegmann U."/>
            <person name="Louis P."/>
            <person name="Goesmann A."/>
            <person name="Henrissat B."/>
            <person name="Duncan S.H."/>
            <person name="Flint H.J."/>
        </authorList>
    </citation>
    <scope>NUCLEOTIDE SEQUENCE</scope>
    <source>
        <strain evidence="2">CGMCC 1.8884</strain>
    </source>
</reference>
<keyword evidence="3" id="KW-1185">Reference proteome</keyword>
<proteinExistence type="predicted"/>
<evidence type="ECO:0000313" key="4">
    <source>
        <dbReference type="Proteomes" id="UP000652720"/>
    </source>
</evidence>
<evidence type="ECO:0000313" key="3">
    <source>
        <dbReference type="Proteomes" id="UP000630135"/>
    </source>
</evidence>
<name>A0AAV4K5G8_9DEIO</name>
<evidence type="ECO:0000313" key="1">
    <source>
        <dbReference type="EMBL" id="GGI87051.1"/>
    </source>
</evidence>